<evidence type="ECO:0000259" key="5">
    <source>
        <dbReference type="PROSITE" id="PS50931"/>
    </source>
</evidence>
<accession>A0ABW8K5C6</accession>
<dbReference type="PANTHER" id="PTHR30537:SF74">
    <property type="entry name" value="HTH-TYPE TRANSCRIPTIONAL REGULATOR TRPI"/>
    <property type="match status" value="1"/>
</dbReference>
<dbReference type="PROSITE" id="PS50931">
    <property type="entry name" value="HTH_LYSR"/>
    <property type="match status" value="1"/>
</dbReference>
<evidence type="ECO:0000256" key="3">
    <source>
        <dbReference type="ARBA" id="ARBA00023125"/>
    </source>
</evidence>
<keyword evidence="3" id="KW-0238">DNA-binding</keyword>
<keyword evidence="2" id="KW-0805">Transcription regulation</keyword>
<dbReference type="PANTHER" id="PTHR30537">
    <property type="entry name" value="HTH-TYPE TRANSCRIPTIONAL REGULATOR"/>
    <property type="match status" value="1"/>
</dbReference>
<dbReference type="InterPro" id="IPR036388">
    <property type="entry name" value="WH-like_DNA-bd_sf"/>
</dbReference>
<dbReference type="EMBL" id="JADIKD010000009">
    <property type="protein sequence ID" value="MFK2917108.1"/>
    <property type="molecule type" value="Genomic_DNA"/>
</dbReference>
<keyword evidence="4" id="KW-0804">Transcription</keyword>
<dbReference type="InterPro" id="IPR058163">
    <property type="entry name" value="LysR-type_TF_proteobact-type"/>
</dbReference>
<evidence type="ECO:0000256" key="4">
    <source>
        <dbReference type="ARBA" id="ARBA00023163"/>
    </source>
</evidence>
<protein>
    <submittedName>
        <fullName evidence="6">Transcriptional regulator GcvA</fullName>
    </submittedName>
</protein>
<dbReference type="Gene3D" id="3.40.190.10">
    <property type="entry name" value="Periplasmic binding protein-like II"/>
    <property type="match status" value="2"/>
</dbReference>
<organism evidence="6 7">
    <name type="scientific">Dyella koreensis</name>
    <dbReference type="NCBI Taxonomy" id="311235"/>
    <lineage>
        <taxon>Bacteria</taxon>
        <taxon>Pseudomonadati</taxon>
        <taxon>Pseudomonadota</taxon>
        <taxon>Gammaproteobacteria</taxon>
        <taxon>Lysobacterales</taxon>
        <taxon>Rhodanobacteraceae</taxon>
        <taxon>Dyella</taxon>
    </lineage>
</organism>
<dbReference type="Gene3D" id="1.10.10.10">
    <property type="entry name" value="Winged helix-like DNA-binding domain superfamily/Winged helix DNA-binding domain"/>
    <property type="match status" value="1"/>
</dbReference>
<evidence type="ECO:0000256" key="2">
    <source>
        <dbReference type="ARBA" id="ARBA00023015"/>
    </source>
</evidence>
<evidence type="ECO:0000256" key="1">
    <source>
        <dbReference type="ARBA" id="ARBA00009437"/>
    </source>
</evidence>
<evidence type="ECO:0000313" key="6">
    <source>
        <dbReference type="EMBL" id="MFK2917108.1"/>
    </source>
</evidence>
<feature type="domain" description="HTH lysR-type" evidence="5">
    <location>
        <begin position="16"/>
        <end position="73"/>
    </location>
</feature>
<dbReference type="CDD" id="cd08432">
    <property type="entry name" value="PBP2_GcdR_TrpI_HvrB_AmpR_like"/>
    <property type="match status" value="1"/>
</dbReference>
<dbReference type="PRINTS" id="PR00039">
    <property type="entry name" value="HTHLYSR"/>
</dbReference>
<dbReference type="Pfam" id="PF03466">
    <property type="entry name" value="LysR_substrate"/>
    <property type="match status" value="1"/>
</dbReference>
<dbReference type="InterPro" id="IPR005119">
    <property type="entry name" value="LysR_subst-bd"/>
</dbReference>
<dbReference type="InterPro" id="IPR036390">
    <property type="entry name" value="WH_DNA-bd_sf"/>
</dbReference>
<dbReference type="SUPFAM" id="SSF46785">
    <property type="entry name" value="Winged helix' DNA-binding domain"/>
    <property type="match status" value="1"/>
</dbReference>
<gene>
    <name evidence="6" type="primary">gcvA</name>
    <name evidence="6" type="ORF">ISS97_07525</name>
</gene>
<dbReference type="SUPFAM" id="SSF53850">
    <property type="entry name" value="Periplasmic binding protein-like II"/>
    <property type="match status" value="1"/>
</dbReference>
<reference evidence="6 7" key="1">
    <citation type="submission" date="2020-10" db="EMBL/GenBank/DDBJ databases">
        <title>Phylogeny of dyella-like bacteria.</title>
        <authorList>
            <person name="Fu J."/>
        </authorList>
    </citation>
    <scope>NUCLEOTIDE SEQUENCE [LARGE SCALE GENOMIC DNA]</scope>
    <source>
        <strain evidence="6 7">BB4</strain>
    </source>
</reference>
<name>A0ABW8K5C6_9GAMM</name>
<dbReference type="InterPro" id="IPR000847">
    <property type="entry name" value="LysR_HTH_N"/>
</dbReference>
<dbReference type="Pfam" id="PF00126">
    <property type="entry name" value="HTH_1"/>
    <property type="match status" value="1"/>
</dbReference>
<comment type="caution">
    <text evidence="6">The sequence shown here is derived from an EMBL/GenBank/DDBJ whole genome shotgun (WGS) entry which is preliminary data.</text>
</comment>
<dbReference type="Proteomes" id="UP001620408">
    <property type="component" value="Unassembled WGS sequence"/>
</dbReference>
<proteinExistence type="inferred from homology"/>
<evidence type="ECO:0000313" key="7">
    <source>
        <dbReference type="Proteomes" id="UP001620408"/>
    </source>
</evidence>
<comment type="similarity">
    <text evidence="1">Belongs to the LysR transcriptional regulatory family.</text>
</comment>
<keyword evidence="7" id="KW-1185">Reference proteome</keyword>
<dbReference type="NCBIfam" id="NF008352">
    <property type="entry name" value="PRK11139.1"/>
    <property type="match status" value="1"/>
</dbReference>
<sequence>MDQYNSSMESSRRRLPPLSALRAFEAAARHQSFRLAAAELSVTATAISHQIRQLETLLGVPLFERQVRKVVLTAEGRALFPALRDSFDAMAAAVAPLLQPKRRRMLTVSATPAFVARLLIPRVADFQARHPDLDLRLHASTQVVDFAAQQIDAAIRYGKGNYHDLHSEQLLHTSFAPMCSPRLGLRTPKDLSRHPLLHFQWQPTLPEPPDWPAWARHAGQATSGFHRGVTFSDETHAIDAAIAGQGVALLNTALVADDLANGTLVTPFGPELDGFDYHLVRPAHALGDPAIDALRAWLREIVSAQPATRDSSTRKRRSK</sequence>